<feature type="compositionally biased region" description="Low complexity" evidence="1">
    <location>
        <begin position="373"/>
        <end position="391"/>
    </location>
</feature>
<feature type="compositionally biased region" description="Basic and acidic residues" evidence="1">
    <location>
        <begin position="888"/>
        <end position="904"/>
    </location>
</feature>
<keyword evidence="3" id="KW-1185">Reference proteome</keyword>
<gene>
    <name evidence="2" type="ORF">BWQ96_08350</name>
</gene>
<feature type="region of interest" description="Disordered" evidence="1">
    <location>
        <begin position="441"/>
        <end position="532"/>
    </location>
</feature>
<comment type="caution">
    <text evidence="2">The sequence shown here is derived from an EMBL/GenBank/DDBJ whole genome shotgun (WGS) entry which is preliminary data.</text>
</comment>
<feature type="compositionally biased region" description="Polar residues" evidence="1">
    <location>
        <begin position="484"/>
        <end position="495"/>
    </location>
</feature>
<feature type="region of interest" description="Disordered" evidence="1">
    <location>
        <begin position="358"/>
        <end position="429"/>
    </location>
</feature>
<proteinExistence type="predicted"/>
<feature type="compositionally biased region" description="Basic and acidic residues" evidence="1">
    <location>
        <begin position="984"/>
        <end position="999"/>
    </location>
</feature>
<sequence>MPRSVYVVKGEGVRDSVWTPKALLSIVPVLPQSIPELVQTIPSPNCCVNPIVQVFVQAPSNSSDAHLRLAERSDSSRTPNNAVVTPSVVPLRTPTTRSSSQTGVLQVTGPRGNDALASFNDTAGISKGGTHLISNKFHSSQAEASNDVALGPQTQHSLGRKSSSNDSFRTYNGSPMIAAVLVKGSASEHIQNVLEVSGSRLPPVQNNLVPSMPSSALNAPSTTGIALQTVPSFTRDVEASSGRTQNLRESSARKENQSLSIETGISKKPVSGAAPKSGNRASPSASVKGNQTRSAGRSGLADNVVSREQKKAMQDIVDRRNAQRRAARSDNAPLRPLTPLSKFLEKSTGKSLTICEKEGTPKAQASASHVARVSNSVPVSSSNDIIPDNSSRPISRQHLTPPPDNDVTTAKGVSQEGVPSSQHQQVPSLKAREEMALLKKNSISVSQKETIRHVGSAAKNISRTPSKGQEPAEPTRDGFDLNTRESATGALQSAPQEHRSAGEHHSLKGGVKPDSSSKPTKSTERPGQSSAVVGIQALNAPFPSSQSLGTRMPLQRDSILASNVRVAENQYFILIDSIFTLSSQIMGLRWHKSSRKTENELVSTWKRRTMEAIVSHYGNTRTALSKKRLHSSENNLSSNRVQKYPLLPAPSDFRKSRAANFSRRSTRFEVQQSDIRSFKDMFQSWEECMGEGPVQQFQADALHLKCVTEALREGKRVFLSNEDVLPMFREFIYAKIGIEVITEKISMTSTNRHKVDSFPSIQSWLRTTESILSWFAYLGNRMEVLLKVKEEPLASELAAFCAEFTRRLLSSPTQVNTEKGDGLKIAGSLRSLKKVVATLPSNEEIASSAQKSQHANKLTAFLSQYVQSFRRLSVTMARHAMPPSPDASRSETSRSETRSEDPAQRKGALSAREDSSSIAQIAPEGHSRVESRRKQDVREERAVLPGVAKVVPEPGNSLQYKGTNQGDRLRRGAVNLQRFSSEAMNKRGSDHSAHTERARGRNAQRDAPATSFPSIPRKPSNVDNTGRARVQSRPSQNNDTTSKRVRTGPAATVHRMLADATSDTLVGSKKRKRGDGILQNFNDEAFGDNGMRLNRPKRTKVRFGGESEGKKADLPDKETIKTLFSDGSDLLGARNALQEAAVSERARKLSRRSVSRCFGFLRTFVSDLKSELIGQPHIPSDVISDPYPPSAIRNLARI</sequence>
<feature type="region of interest" description="Disordered" evidence="1">
    <location>
        <begin position="236"/>
        <end position="314"/>
    </location>
</feature>
<feature type="region of interest" description="Disordered" evidence="1">
    <location>
        <begin position="878"/>
        <end position="1049"/>
    </location>
</feature>
<reference evidence="2 3" key="1">
    <citation type="journal article" date="2018" name="Mol. Biol. Evol.">
        <title>Analysis of the draft genome of the red seaweed Gracilariopsis chorda provides insights into genome size evolution in Rhodophyta.</title>
        <authorList>
            <person name="Lee J."/>
            <person name="Yang E.C."/>
            <person name="Graf L."/>
            <person name="Yang J.H."/>
            <person name="Qiu H."/>
            <person name="Zel Zion U."/>
            <person name="Chan C.X."/>
            <person name="Stephens T.G."/>
            <person name="Weber A.P.M."/>
            <person name="Boo G.H."/>
            <person name="Boo S.M."/>
            <person name="Kim K.M."/>
            <person name="Shin Y."/>
            <person name="Jung M."/>
            <person name="Lee S.J."/>
            <person name="Yim H.S."/>
            <person name="Lee J.H."/>
            <person name="Bhattacharya D."/>
            <person name="Yoon H.S."/>
        </authorList>
    </citation>
    <scope>NUCLEOTIDE SEQUENCE [LARGE SCALE GENOMIC DNA]</scope>
    <source>
        <strain evidence="2 3">SKKU-2015</strain>
        <tissue evidence="2">Whole body</tissue>
    </source>
</reference>
<organism evidence="2 3">
    <name type="scientific">Gracilariopsis chorda</name>
    <dbReference type="NCBI Taxonomy" id="448386"/>
    <lineage>
        <taxon>Eukaryota</taxon>
        <taxon>Rhodophyta</taxon>
        <taxon>Florideophyceae</taxon>
        <taxon>Rhodymeniophycidae</taxon>
        <taxon>Gracilariales</taxon>
        <taxon>Gracilariaceae</taxon>
        <taxon>Gracilariopsis</taxon>
    </lineage>
</organism>
<feature type="compositionally biased region" description="Basic and acidic residues" evidence="1">
    <location>
        <begin position="496"/>
        <end position="506"/>
    </location>
</feature>
<feature type="compositionally biased region" description="Basic and acidic residues" evidence="1">
    <location>
        <begin position="305"/>
        <end position="314"/>
    </location>
</feature>
<feature type="compositionally biased region" description="Polar residues" evidence="1">
    <location>
        <begin position="279"/>
        <end position="295"/>
    </location>
</feature>
<feature type="compositionally biased region" description="Polar residues" evidence="1">
    <location>
        <begin position="406"/>
        <end position="427"/>
    </location>
</feature>
<evidence type="ECO:0000313" key="2">
    <source>
        <dbReference type="EMBL" id="PXF41940.1"/>
    </source>
</evidence>
<feature type="compositionally biased region" description="Basic and acidic residues" evidence="1">
    <location>
        <begin position="473"/>
        <end position="483"/>
    </location>
</feature>
<dbReference type="OrthoDB" id="10671208at2759"/>
<feature type="compositionally biased region" description="Basic and acidic residues" evidence="1">
    <location>
        <begin position="925"/>
        <end position="942"/>
    </location>
</feature>
<protein>
    <submittedName>
        <fullName evidence="2">Uncharacterized protein</fullName>
    </submittedName>
</protein>
<dbReference type="AlphaFoldDB" id="A0A2V3ILD4"/>
<name>A0A2V3ILD4_9FLOR</name>
<accession>A0A2V3ILD4</accession>
<evidence type="ECO:0000256" key="1">
    <source>
        <dbReference type="SAM" id="MobiDB-lite"/>
    </source>
</evidence>
<evidence type="ECO:0000313" key="3">
    <source>
        <dbReference type="Proteomes" id="UP000247409"/>
    </source>
</evidence>
<dbReference type="EMBL" id="NBIV01000184">
    <property type="protein sequence ID" value="PXF41940.1"/>
    <property type="molecule type" value="Genomic_DNA"/>
</dbReference>
<feature type="compositionally biased region" description="Polar residues" evidence="1">
    <location>
        <begin position="956"/>
        <end position="966"/>
    </location>
</feature>
<dbReference type="Proteomes" id="UP000247409">
    <property type="component" value="Unassembled WGS sequence"/>
</dbReference>